<evidence type="ECO:0000313" key="3">
    <source>
        <dbReference type="Proteomes" id="UP001054945"/>
    </source>
</evidence>
<name>A0AAV4VGA4_CAEEX</name>
<reference evidence="2 3" key="1">
    <citation type="submission" date="2021-06" db="EMBL/GenBank/DDBJ databases">
        <title>Caerostris extrusa draft genome.</title>
        <authorList>
            <person name="Kono N."/>
            <person name="Arakawa K."/>
        </authorList>
    </citation>
    <scope>NUCLEOTIDE SEQUENCE [LARGE SCALE GENOMIC DNA]</scope>
</reference>
<sequence>MCRPESRVQNKKRYFICRDYRRYFICREDTSYAETTEDTSYAETTEDTSYAETEDTSYAETTEDTSYAETTEDTSCRDYRRYQWRTWIMVTKRWGPSLPIRLARMIVLLVEIQVMKPRLLKKCRNIM</sequence>
<gene>
    <name evidence="2" type="ORF">CEXT_483571</name>
</gene>
<evidence type="ECO:0000256" key="1">
    <source>
        <dbReference type="SAM" id="MobiDB-lite"/>
    </source>
</evidence>
<keyword evidence="3" id="KW-1185">Reference proteome</keyword>
<dbReference type="EMBL" id="BPLR01014479">
    <property type="protein sequence ID" value="GIY69058.1"/>
    <property type="molecule type" value="Genomic_DNA"/>
</dbReference>
<feature type="compositionally biased region" description="Polar residues" evidence="1">
    <location>
        <begin position="33"/>
        <end position="51"/>
    </location>
</feature>
<dbReference type="Proteomes" id="UP001054945">
    <property type="component" value="Unassembled WGS sequence"/>
</dbReference>
<feature type="region of interest" description="Disordered" evidence="1">
    <location>
        <begin position="33"/>
        <end position="70"/>
    </location>
</feature>
<evidence type="ECO:0000313" key="2">
    <source>
        <dbReference type="EMBL" id="GIY69058.1"/>
    </source>
</evidence>
<organism evidence="2 3">
    <name type="scientific">Caerostris extrusa</name>
    <name type="common">Bark spider</name>
    <name type="synonym">Caerostris bankana</name>
    <dbReference type="NCBI Taxonomy" id="172846"/>
    <lineage>
        <taxon>Eukaryota</taxon>
        <taxon>Metazoa</taxon>
        <taxon>Ecdysozoa</taxon>
        <taxon>Arthropoda</taxon>
        <taxon>Chelicerata</taxon>
        <taxon>Arachnida</taxon>
        <taxon>Araneae</taxon>
        <taxon>Araneomorphae</taxon>
        <taxon>Entelegynae</taxon>
        <taxon>Araneoidea</taxon>
        <taxon>Araneidae</taxon>
        <taxon>Caerostris</taxon>
    </lineage>
</organism>
<comment type="caution">
    <text evidence="2">The sequence shown here is derived from an EMBL/GenBank/DDBJ whole genome shotgun (WGS) entry which is preliminary data.</text>
</comment>
<protein>
    <submittedName>
        <fullName evidence="2">Uncharacterized protein</fullName>
    </submittedName>
</protein>
<dbReference type="AlphaFoldDB" id="A0AAV4VGA4"/>
<proteinExistence type="predicted"/>
<feature type="compositionally biased region" description="Acidic residues" evidence="1">
    <location>
        <begin position="52"/>
        <end position="63"/>
    </location>
</feature>
<accession>A0AAV4VGA4</accession>